<dbReference type="EMBL" id="BMAU01021379">
    <property type="protein sequence ID" value="GFY27204.1"/>
    <property type="molecule type" value="Genomic_DNA"/>
</dbReference>
<gene>
    <name evidence="2" type="primary">NCL1_25343</name>
    <name evidence="2" type="ORF">TNCV_2068251</name>
</gene>
<keyword evidence="3" id="KW-1185">Reference proteome</keyword>
<evidence type="ECO:0000313" key="3">
    <source>
        <dbReference type="Proteomes" id="UP000887159"/>
    </source>
</evidence>
<evidence type="ECO:0000313" key="2">
    <source>
        <dbReference type="EMBL" id="GFY27204.1"/>
    </source>
</evidence>
<organism evidence="2 3">
    <name type="scientific">Trichonephila clavipes</name>
    <name type="common">Golden silk orbweaver</name>
    <name type="synonym">Nephila clavipes</name>
    <dbReference type="NCBI Taxonomy" id="2585209"/>
    <lineage>
        <taxon>Eukaryota</taxon>
        <taxon>Metazoa</taxon>
        <taxon>Ecdysozoa</taxon>
        <taxon>Arthropoda</taxon>
        <taxon>Chelicerata</taxon>
        <taxon>Arachnida</taxon>
        <taxon>Araneae</taxon>
        <taxon>Araneomorphae</taxon>
        <taxon>Entelegynae</taxon>
        <taxon>Araneoidea</taxon>
        <taxon>Nephilidae</taxon>
        <taxon>Trichonephila</taxon>
    </lineage>
</organism>
<reference evidence="2" key="1">
    <citation type="submission" date="2020-08" db="EMBL/GenBank/DDBJ databases">
        <title>Multicomponent nature underlies the extraordinary mechanical properties of spider dragline silk.</title>
        <authorList>
            <person name="Kono N."/>
            <person name="Nakamura H."/>
            <person name="Mori M."/>
            <person name="Yoshida Y."/>
            <person name="Ohtoshi R."/>
            <person name="Malay A.D."/>
            <person name="Moran D.A.P."/>
            <person name="Tomita M."/>
            <person name="Numata K."/>
            <person name="Arakawa K."/>
        </authorList>
    </citation>
    <scope>NUCLEOTIDE SEQUENCE</scope>
</reference>
<dbReference type="InterPro" id="IPR025246">
    <property type="entry name" value="IS30-like_HTH"/>
</dbReference>
<name>A0A8X6W311_TRICX</name>
<sequence length="98" mass="11284">MIRISAQTHITRACGATSKRHLRLGDIVDSKFGNRVFCVVFFKKRSVMSHRKQRSAFDQVSDFDRGRIVAYRDCGLSFKEIGSRVGRNQTTVMRICDR</sequence>
<dbReference type="Pfam" id="PF13936">
    <property type="entry name" value="HTH_38"/>
    <property type="match status" value="1"/>
</dbReference>
<dbReference type="AlphaFoldDB" id="A0A8X6W311"/>
<comment type="caution">
    <text evidence="2">The sequence shown here is derived from an EMBL/GenBank/DDBJ whole genome shotgun (WGS) entry which is preliminary data.</text>
</comment>
<dbReference type="Proteomes" id="UP000887159">
    <property type="component" value="Unassembled WGS sequence"/>
</dbReference>
<accession>A0A8X6W311</accession>
<dbReference type="Gene3D" id="1.10.10.60">
    <property type="entry name" value="Homeodomain-like"/>
    <property type="match status" value="1"/>
</dbReference>
<feature type="domain" description="Transposase IS30-like HTH" evidence="1">
    <location>
        <begin position="59"/>
        <end position="98"/>
    </location>
</feature>
<evidence type="ECO:0000259" key="1">
    <source>
        <dbReference type="Pfam" id="PF13936"/>
    </source>
</evidence>
<proteinExistence type="predicted"/>
<protein>
    <recommendedName>
        <fullName evidence="1">Transposase IS30-like HTH domain-containing protein</fullName>
    </recommendedName>
</protein>